<keyword evidence="2" id="KW-0472">Membrane</keyword>
<evidence type="ECO:0000313" key="4">
    <source>
        <dbReference type="Proteomes" id="UP001221686"/>
    </source>
</evidence>
<dbReference type="RefSeq" id="WP_272084140.1">
    <property type="nucleotide sequence ID" value="NZ_JAQNDL010000001.1"/>
</dbReference>
<evidence type="ECO:0000313" key="3">
    <source>
        <dbReference type="EMBL" id="MDC0715715.1"/>
    </source>
</evidence>
<protein>
    <submittedName>
        <fullName evidence="3">Uncharacterized protein</fullName>
    </submittedName>
</protein>
<evidence type="ECO:0000256" key="1">
    <source>
        <dbReference type="SAM" id="MobiDB-lite"/>
    </source>
</evidence>
<feature type="region of interest" description="Disordered" evidence="1">
    <location>
        <begin position="183"/>
        <end position="235"/>
    </location>
</feature>
<feature type="transmembrane region" description="Helical" evidence="2">
    <location>
        <begin position="18"/>
        <end position="35"/>
    </location>
</feature>
<keyword evidence="4" id="KW-1185">Reference proteome</keyword>
<feature type="transmembrane region" description="Helical" evidence="2">
    <location>
        <begin position="79"/>
        <end position="96"/>
    </location>
</feature>
<dbReference type="EMBL" id="JAQNDL010000001">
    <property type="protein sequence ID" value="MDC0715715.1"/>
    <property type="molecule type" value="Genomic_DNA"/>
</dbReference>
<keyword evidence="2" id="KW-0812">Transmembrane</keyword>
<comment type="caution">
    <text evidence="3">The sequence shown here is derived from an EMBL/GenBank/DDBJ whole genome shotgun (WGS) entry which is preliminary data.</text>
</comment>
<sequence length="235" mass="25901">MLEPPCAALPASTFPQRWLLAYLLLYVAPFPLNYIPGLDMLVAVPGVAWQAVVTWVGAVVFAVEAVPRATGSGDTMFDYVQLVCLAVIAIPLAAAWPARLGRGVAWDRLLDRTRAYLRLYLGCYLLVYGLCKAIPTQFPPPGPDRLIVPYGDSSPMGLLWTFMGQSPAYVADGRRPRRRLQRLERRPLPGGGRRVQRQGRPLDPRLRPALVQPDRAPLLRRAGPVTPGCGRSVPR</sequence>
<evidence type="ECO:0000256" key="2">
    <source>
        <dbReference type="SAM" id="Phobius"/>
    </source>
</evidence>
<dbReference type="Proteomes" id="UP001221686">
    <property type="component" value="Unassembled WGS sequence"/>
</dbReference>
<organism evidence="3 4">
    <name type="scientific">Nannocystis bainbridge</name>
    <dbReference type="NCBI Taxonomy" id="2995303"/>
    <lineage>
        <taxon>Bacteria</taxon>
        <taxon>Pseudomonadati</taxon>
        <taxon>Myxococcota</taxon>
        <taxon>Polyangia</taxon>
        <taxon>Nannocystales</taxon>
        <taxon>Nannocystaceae</taxon>
        <taxon>Nannocystis</taxon>
    </lineage>
</organism>
<gene>
    <name evidence="3" type="ORF">POL25_02355</name>
</gene>
<accession>A0ABT5DRD1</accession>
<proteinExistence type="predicted"/>
<reference evidence="3 4" key="1">
    <citation type="submission" date="2022-11" db="EMBL/GenBank/DDBJ databases">
        <title>Minimal conservation of predation-associated metabolite biosynthetic gene clusters underscores biosynthetic potential of Myxococcota including descriptions for ten novel species: Archangium lansinium sp. nov., Myxococcus landrumus sp. nov., Nannocystis bai.</title>
        <authorList>
            <person name="Ahearne A."/>
            <person name="Stevens C."/>
            <person name="Dowd S."/>
        </authorList>
    </citation>
    <scope>NUCLEOTIDE SEQUENCE [LARGE SCALE GENOMIC DNA]</scope>
    <source>
        <strain evidence="3 4">BB15-2</strain>
    </source>
</reference>
<keyword evidence="2" id="KW-1133">Transmembrane helix</keyword>
<name>A0ABT5DRD1_9BACT</name>
<feature type="transmembrane region" description="Helical" evidence="2">
    <location>
        <begin position="117"/>
        <end position="135"/>
    </location>
</feature>
<feature type="transmembrane region" description="Helical" evidence="2">
    <location>
        <begin position="47"/>
        <end position="67"/>
    </location>
</feature>